<keyword evidence="5" id="KW-0811">Translocation</keyword>
<dbReference type="KEGG" id="tpal:117643108"/>
<accession>A0A6P8YUB1</accession>
<keyword evidence="9" id="KW-1185">Reference proteome</keyword>
<dbReference type="GO" id="GO:0006406">
    <property type="term" value="P:mRNA export from nucleus"/>
    <property type="evidence" value="ECO:0007669"/>
    <property type="project" value="TreeGrafter"/>
</dbReference>
<dbReference type="OrthoDB" id="341482at2759"/>
<keyword evidence="6" id="KW-0906">Nuclear pore complex</keyword>
<keyword evidence="8" id="KW-0175">Coiled coil</keyword>
<dbReference type="SUPFAM" id="SSF50978">
    <property type="entry name" value="WD40 repeat-like"/>
    <property type="match status" value="1"/>
</dbReference>
<keyword evidence="4" id="KW-0653">Protein transport</keyword>
<feature type="coiled-coil region" evidence="8">
    <location>
        <begin position="564"/>
        <end position="669"/>
    </location>
</feature>
<dbReference type="InterPro" id="IPR037700">
    <property type="entry name" value="NUP88/NUP82"/>
</dbReference>
<proteinExistence type="predicted"/>
<dbReference type="InParanoid" id="A0A6P8YUB1"/>
<dbReference type="GO" id="GO:0006606">
    <property type="term" value="P:protein import into nucleus"/>
    <property type="evidence" value="ECO:0007669"/>
    <property type="project" value="TreeGrafter"/>
</dbReference>
<dbReference type="GO" id="GO:0000056">
    <property type="term" value="P:ribosomal small subunit export from nucleus"/>
    <property type="evidence" value="ECO:0007669"/>
    <property type="project" value="InterPro"/>
</dbReference>
<evidence type="ECO:0000256" key="4">
    <source>
        <dbReference type="ARBA" id="ARBA00022927"/>
    </source>
</evidence>
<reference evidence="10" key="1">
    <citation type="submission" date="2025-08" db="UniProtKB">
        <authorList>
            <consortium name="RefSeq"/>
        </authorList>
    </citation>
    <scope>IDENTIFICATION</scope>
    <source>
        <tissue evidence="10">Total insect</tissue>
    </source>
</reference>
<dbReference type="CTD" id="41562"/>
<protein>
    <submittedName>
        <fullName evidence="10">Nuclear pore complex protein Nup88</fullName>
    </submittedName>
</protein>
<keyword evidence="3" id="KW-0509">mRNA transport</keyword>
<evidence type="ECO:0000256" key="3">
    <source>
        <dbReference type="ARBA" id="ARBA00022816"/>
    </source>
</evidence>
<evidence type="ECO:0000256" key="8">
    <source>
        <dbReference type="SAM" id="Coils"/>
    </source>
</evidence>
<dbReference type="PANTHER" id="PTHR13257">
    <property type="entry name" value="NUCLEOPORIN NUP84-RELATED"/>
    <property type="match status" value="1"/>
</dbReference>
<dbReference type="InterPro" id="IPR019321">
    <property type="entry name" value="Nucleoporin_Nup88"/>
</dbReference>
<evidence type="ECO:0000256" key="7">
    <source>
        <dbReference type="ARBA" id="ARBA00023242"/>
    </source>
</evidence>
<evidence type="ECO:0000256" key="2">
    <source>
        <dbReference type="ARBA" id="ARBA00022448"/>
    </source>
</evidence>
<dbReference type="RefSeq" id="XP_034237682.1">
    <property type="nucleotide sequence ID" value="XM_034381791.1"/>
</dbReference>
<evidence type="ECO:0000256" key="5">
    <source>
        <dbReference type="ARBA" id="ARBA00023010"/>
    </source>
</evidence>
<evidence type="ECO:0000256" key="6">
    <source>
        <dbReference type="ARBA" id="ARBA00023132"/>
    </source>
</evidence>
<evidence type="ECO:0000313" key="9">
    <source>
        <dbReference type="Proteomes" id="UP000515158"/>
    </source>
</evidence>
<dbReference type="FunCoup" id="A0A6P8YUB1">
    <property type="interactions" value="1751"/>
</dbReference>
<organism evidence="10">
    <name type="scientific">Thrips palmi</name>
    <name type="common">Melon thrips</name>
    <dbReference type="NCBI Taxonomy" id="161013"/>
    <lineage>
        <taxon>Eukaryota</taxon>
        <taxon>Metazoa</taxon>
        <taxon>Ecdysozoa</taxon>
        <taxon>Arthropoda</taxon>
        <taxon>Hexapoda</taxon>
        <taxon>Insecta</taxon>
        <taxon>Pterygota</taxon>
        <taxon>Neoptera</taxon>
        <taxon>Paraneoptera</taxon>
        <taxon>Thysanoptera</taxon>
        <taxon>Terebrantia</taxon>
        <taxon>Thripoidea</taxon>
        <taxon>Thripidae</taxon>
        <taxon>Thrips</taxon>
    </lineage>
</organism>
<dbReference type="GO" id="GO:0000055">
    <property type="term" value="P:ribosomal large subunit export from nucleus"/>
    <property type="evidence" value="ECO:0007669"/>
    <property type="project" value="InterPro"/>
</dbReference>
<evidence type="ECO:0000313" key="10">
    <source>
        <dbReference type="RefSeq" id="XP_034237682.1"/>
    </source>
</evidence>
<dbReference type="Pfam" id="PF10168">
    <property type="entry name" value="Nup88"/>
    <property type="match status" value="1"/>
</dbReference>
<comment type="subcellular location">
    <subcellularLocation>
        <location evidence="1">Nucleus</location>
        <location evidence="1">Nuclear pore complex</location>
    </subcellularLocation>
</comment>
<name>A0A6P8YUB1_THRPL</name>
<dbReference type="GO" id="GO:0005643">
    <property type="term" value="C:nuclear pore"/>
    <property type="evidence" value="ECO:0007669"/>
    <property type="project" value="UniProtKB-SubCell"/>
</dbReference>
<dbReference type="GeneID" id="117643108"/>
<keyword evidence="2" id="KW-0813">Transport</keyword>
<sequence length="734" mass="81340">MALLTDRLGLNDHEVFRKLRQHLPSQQTKTKNLIVCNGDMLFAWDPVDECLLTLYLGSRDSGAKDYQTLLPLRPPSFPVERIRCCETGRQVALYGPKGVAVLDVPKRWDLSGKFQSGSKSCRLRSVLSSPDMEVRQVRWHPGSPNDSHLLVLTADNSFRLFSTAAEPDVRLLHVWHLGRAPIGGVTSSAKLPLLGGLGETAVDFDFAPPVCQSPAGKLTAASTDQLEWPIMVLRGNGDVYSVTAPLAAKSGTKAVVRGPLTMYPPADDNYGVDACSVLVLQTSPPLLVVATCAGTLYHCLLLAPEDHDVHHDVAASMRDLSVVDDEDALRKDASAVWNASSSANSLAGQPVLHVFESVELELGLSLDEGLLDDASFNCPLHLQKHPTSNDRYLVSHEAGIHILFLPLVARLNKFVDASDDYADSFLPKFDSQSNSIAEYLLCTRVCGATNGNTQSENQVVSPILGLALSPSPATLIALLSGGEVVSLLLSSLHLPSSSHSLLSSGLKVETPKLNEEAFDEHIRNLLKSRGTLPIFKFEEKAMSSPQESLKLIYRVTQLLYENYFQRHEQAHEEIKNRMRRLQRIKQQQKDDLSTLSRERTEIKSKTESLLEKLNEIKAKQESLSDRAERVLRNASMKQPVVSNAELQMRKELSSKLNKLENLKGKLENVRKYSTDQKAQLDRWNYQQKKKAVPLHEDHQNVIKNNLKQMGTDLAELKKKVRASQVELGIKLTCA</sequence>
<dbReference type="GO" id="GO:0017056">
    <property type="term" value="F:structural constituent of nuclear pore"/>
    <property type="evidence" value="ECO:0007669"/>
    <property type="project" value="InterPro"/>
</dbReference>
<dbReference type="AlphaFoldDB" id="A0A6P8YUB1"/>
<evidence type="ECO:0000256" key="1">
    <source>
        <dbReference type="ARBA" id="ARBA00004567"/>
    </source>
</evidence>
<dbReference type="PANTHER" id="PTHR13257:SF0">
    <property type="entry name" value="NUCLEAR PORE COMPLEX PROTEIN NUP88"/>
    <property type="match status" value="1"/>
</dbReference>
<keyword evidence="7" id="KW-0539">Nucleus</keyword>
<dbReference type="InterPro" id="IPR036322">
    <property type="entry name" value="WD40_repeat_dom_sf"/>
</dbReference>
<gene>
    <name evidence="10" type="primary">LOC117643108</name>
</gene>
<dbReference type="Proteomes" id="UP000515158">
    <property type="component" value="Unplaced"/>
</dbReference>